<organism evidence="2 3">
    <name type="scientific">Zalerion maritima</name>
    <dbReference type="NCBI Taxonomy" id="339359"/>
    <lineage>
        <taxon>Eukaryota</taxon>
        <taxon>Fungi</taxon>
        <taxon>Dikarya</taxon>
        <taxon>Ascomycota</taxon>
        <taxon>Pezizomycotina</taxon>
        <taxon>Sordariomycetes</taxon>
        <taxon>Lulworthiomycetidae</taxon>
        <taxon>Lulworthiales</taxon>
        <taxon>Lulworthiaceae</taxon>
        <taxon>Zalerion</taxon>
    </lineage>
</organism>
<proteinExistence type="predicted"/>
<dbReference type="SUPFAM" id="SSF55811">
    <property type="entry name" value="Nudix"/>
    <property type="match status" value="1"/>
</dbReference>
<dbReference type="InterPro" id="IPR000086">
    <property type="entry name" value="NUDIX_hydrolase_dom"/>
</dbReference>
<dbReference type="Gene3D" id="3.90.79.10">
    <property type="entry name" value="Nucleoside Triphosphate Pyrophosphohydrolase"/>
    <property type="match status" value="1"/>
</dbReference>
<evidence type="ECO:0000313" key="2">
    <source>
        <dbReference type="EMBL" id="KAJ2901974.1"/>
    </source>
</evidence>
<feature type="domain" description="Nudix hydrolase" evidence="1">
    <location>
        <begin position="148"/>
        <end position="299"/>
    </location>
</feature>
<dbReference type="FunFam" id="3.90.79.10:FF:000019">
    <property type="entry name" value="Thiamin pyrophosphokinase, putative"/>
    <property type="match status" value="1"/>
</dbReference>
<keyword evidence="3" id="KW-1185">Reference proteome</keyword>
<evidence type="ECO:0000259" key="1">
    <source>
        <dbReference type="PROSITE" id="PS51462"/>
    </source>
</evidence>
<dbReference type="GO" id="GO:0044715">
    <property type="term" value="F:8-oxo-dGDP phosphatase activity"/>
    <property type="evidence" value="ECO:0007669"/>
    <property type="project" value="TreeGrafter"/>
</dbReference>
<dbReference type="Pfam" id="PF15916">
    <property type="entry name" value="DUF4743"/>
    <property type="match status" value="1"/>
</dbReference>
<name>A0AAD5WRM9_9PEZI</name>
<evidence type="ECO:0000313" key="3">
    <source>
        <dbReference type="Proteomes" id="UP001201980"/>
    </source>
</evidence>
<dbReference type="EMBL" id="JAKWBI020000129">
    <property type="protein sequence ID" value="KAJ2901974.1"/>
    <property type="molecule type" value="Genomic_DNA"/>
</dbReference>
<dbReference type="PANTHER" id="PTHR13622">
    <property type="entry name" value="THIAMIN PYROPHOSPHOKINASE"/>
    <property type="match status" value="1"/>
</dbReference>
<dbReference type="Proteomes" id="UP001201980">
    <property type="component" value="Unassembled WGS sequence"/>
</dbReference>
<reference evidence="2" key="1">
    <citation type="submission" date="2022-07" db="EMBL/GenBank/DDBJ databases">
        <title>Draft genome sequence of Zalerion maritima ATCC 34329, a (micro)plastics degrading marine fungus.</title>
        <authorList>
            <person name="Paco A."/>
            <person name="Goncalves M.F.M."/>
            <person name="Rocha-Santos T.A.P."/>
            <person name="Alves A."/>
        </authorList>
    </citation>
    <scope>NUCLEOTIDE SEQUENCE</scope>
    <source>
        <strain evidence="2">ATCC 34329</strain>
    </source>
</reference>
<dbReference type="Pfam" id="PF00293">
    <property type="entry name" value="NUDIX"/>
    <property type="match status" value="1"/>
</dbReference>
<dbReference type="PROSITE" id="PS51462">
    <property type="entry name" value="NUDIX"/>
    <property type="match status" value="1"/>
</dbReference>
<accession>A0AAD5WRM9</accession>
<dbReference type="PANTHER" id="PTHR13622:SF8">
    <property type="entry name" value="THIAMIN PYROPHOSPHOKINASE 1"/>
    <property type="match status" value="1"/>
</dbReference>
<protein>
    <recommendedName>
        <fullName evidence="1">Nudix hydrolase domain-containing protein</fullName>
    </recommendedName>
</protein>
<comment type="caution">
    <text evidence="2">The sequence shown here is derived from an EMBL/GenBank/DDBJ whole genome shotgun (WGS) entry which is preliminary data.</text>
</comment>
<sequence>MAARKYTNLELVKRVDSFPHEDKEPEKYAEMMENIAVFTWKDPAGNDVPLGYALKHVFERIKQTPEEFRGEMVEKPIAGPSTSFSLFFNGVTEQERTKKAITLTEHLRDEKAFTLLSGWRNELWPCYGPDGKETLFSMERCSIGLLGLNRYGVHMMAYIKDDSVPYGMKLWIPRRARNKKTWPGMLDNTVAGGLMTNEDPFDCIVREADEEASLPEAVVRGSAKPAGTVTFVYLTGSGAGGENGYVYPECQFLFDLELPTGIVPTPKDGEVEEFLLMTVDETMACLANGEFKANCGLVMIDFFVRHGIVTKENEPDFDKIYRHMHRKLPFPGPQQAYEK</sequence>
<dbReference type="CDD" id="cd03676">
    <property type="entry name" value="NUDIX_Tnr3_like"/>
    <property type="match status" value="1"/>
</dbReference>
<gene>
    <name evidence="2" type="ORF">MKZ38_001164</name>
</gene>
<dbReference type="InterPro" id="IPR031804">
    <property type="entry name" value="DUF4743"/>
</dbReference>
<dbReference type="InterPro" id="IPR015797">
    <property type="entry name" value="NUDIX_hydrolase-like_dom_sf"/>
</dbReference>
<dbReference type="AlphaFoldDB" id="A0AAD5WRM9"/>